<dbReference type="EMBL" id="JBHSHL010000003">
    <property type="protein sequence ID" value="MFC4803708.1"/>
    <property type="molecule type" value="Genomic_DNA"/>
</dbReference>
<dbReference type="RefSeq" id="WP_379787159.1">
    <property type="nucleotide sequence ID" value="NZ_JBHSHL010000003.1"/>
</dbReference>
<evidence type="ECO:0000259" key="1">
    <source>
        <dbReference type="Pfam" id="PF00561"/>
    </source>
</evidence>
<keyword evidence="2" id="KW-0378">Hydrolase</keyword>
<dbReference type="GO" id="GO:0016787">
    <property type="term" value="F:hydrolase activity"/>
    <property type="evidence" value="ECO:0007669"/>
    <property type="project" value="UniProtKB-KW"/>
</dbReference>
<dbReference type="InterPro" id="IPR050266">
    <property type="entry name" value="AB_hydrolase_sf"/>
</dbReference>
<dbReference type="SUPFAM" id="SSF53474">
    <property type="entry name" value="alpha/beta-Hydrolases"/>
    <property type="match status" value="1"/>
</dbReference>
<keyword evidence="3" id="KW-1185">Reference proteome</keyword>
<dbReference type="InterPro" id="IPR000073">
    <property type="entry name" value="AB_hydrolase_1"/>
</dbReference>
<dbReference type="Proteomes" id="UP001595916">
    <property type="component" value="Unassembled WGS sequence"/>
</dbReference>
<dbReference type="Gene3D" id="3.40.50.1820">
    <property type="entry name" value="alpha/beta hydrolase"/>
    <property type="match status" value="1"/>
</dbReference>
<dbReference type="InterPro" id="IPR029058">
    <property type="entry name" value="AB_hydrolase_fold"/>
</dbReference>
<reference evidence="3" key="1">
    <citation type="journal article" date="2019" name="Int. J. Syst. Evol. Microbiol.">
        <title>The Global Catalogue of Microorganisms (GCM) 10K type strain sequencing project: providing services to taxonomists for standard genome sequencing and annotation.</title>
        <authorList>
            <consortium name="The Broad Institute Genomics Platform"/>
            <consortium name="The Broad Institute Genome Sequencing Center for Infectious Disease"/>
            <person name="Wu L."/>
            <person name="Ma J."/>
        </authorList>
    </citation>
    <scope>NUCLEOTIDE SEQUENCE [LARGE SCALE GENOMIC DNA]</scope>
    <source>
        <strain evidence="3">CCUG 46385</strain>
    </source>
</reference>
<evidence type="ECO:0000313" key="3">
    <source>
        <dbReference type="Proteomes" id="UP001595916"/>
    </source>
</evidence>
<dbReference type="PRINTS" id="PR00111">
    <property type="entry name" value="ABHYDROLASE"/>
</dbReference>
<sequence>MFYRYKDTRLYYEVIGEGKPVLLLHGLACDMNLMKGCMEPVFKHRSGYKRIYVDLPGMGQSDAHFDFATADKIIEVLSAFSEERIEENFLLVGESYGGYLCRGLLGRQLDRVDGFMLICPVVVPQTKMRQLPEKNLMFGDEEHLNTLKESSRTAFCEYAVIADERTYRRHRQEIVVGLKRANYEFIDELRKNYHFEEDFNGSIRNKTFHNPTLFVCGRQDNCVGYRDLWTLLEDYPRATFGVLDVAGHNMQIEQPELFESLTKNWLDRVETFKKVDVL</sequence>
<gene>
    <name evidence="2" type="ORF">ACFO4R_01305</name>
</gene>
<evidence type="ECO:0000313" key="2">
    <source>
        <dbReference type="EMBL" id="MFC4803708.1"/>
    </source>
</evidence>
<dbReference type="PANTHER" id="PTHR43798">
    <property type="entry name" value="MONOACYLGLYCEROL LIPASE"/>
    <property type="match status" value="1"/>
</dbReference>
<organism evidence="2 3">
    <name type="scientific">Filifactor villosus</name>
    <dbReference type="NCBI Taxonomy" id="29374"/>
    <lineage>
        <taxon>Bacteria</taxon>
        <taxon>Bacillati</taxon>
        <taxon>Bacillota</taxon>
        <taxon>Clostridia</taxon>
        <taxon>Peptostreptococcales</taxon>
        <taxon>Filifactoraceae</taxon>
        <taxon>Filifactor</taxon>
    </lineage>
</organism>
<feature type="domain" description="AB hydrolase-1" evidence="1">
    <location>
        <begin position="19"/>
        <end position="255"/>
    </location>
</feature>
<protein>
    <submittedName>
        <fullName evidence="2">Alpha/beta fold hydrolase</fullName>
    </submittedName>
</protein>
<dbReference type="PANTHER" id="PTHR43798:SF6">
    <property type="entry name" value="HYDROLASE, PUTATIVE (AFU_ORTHOLOGUE AFUA_4G13070)-RELATED"/>
    <property type="match status" value="1"/>
</dbReference>
<name>A0ABV9QIM2_9FIRM</name>
<comment type="caution">
    <text evidence="2">The sequence shown here is derived from an EMBL/GenBank/DDBJ whole genome shotgun (WGS) entry which is preliminary data.</text>
</comment>
<proteinExistence type="predicted"/>
<accession>A0ABV9QIM2</accession>
<dbReference type="Pfam" id="PF00561">
    <property type="entry name" value="Abhydrolase_1"/>
    <property type="match status" value="1"/>
</dbReference>